<reference evidence="1" key="1">
    <citation type="submission" date="2022-03" db="EMBL/GenBank/DDBJ databases">
        <title>Cryobacterium sp. nov. strain ZS14-85, isolated from Antarctic soil.</title>
        <authorList>
            <person name="Li J."/>
            <person name="Niu G."/>
        </authorList>
    </citation>
    <scope>NUCLEOTIDE SEQUENCE</scope>
    <source>
        <strain evidence="1">ZS14-85</strain>
    </source>
</reference>
<comment type="caution">
    <text evidence="1">The sequence shown here is derived from an EMBL/GenBank/DDBJ whole genome shotgun (WGS) entry which is preliminary data.</text>
</comment>
<dbReference type="AlphaFoldDB" id="A0AA41QSL4"/>
<organism evidence="1 2">
    <name type="scientific">Cryobacterium zhongshanensis</name>
    <dbReference type="NCBI Taxonomy" id="2928153"/>
    <lineage>
        <taxon>Bacteria</taxon>
        <taxon>Bacillati</taxon>
        <taxon>Actinomycetota</taxon>
        <taxon>Actinomycetes</taxon>
        <taxon>Micrococcales</taxon>
        <taxon>Microbacteriaceae</taxon>
        <taxon>Cryobacterium</taxon>
    </lineage>
</organism>
<gene>
    <name evidence="1" type="ORF">MQH31_00090</name>
</gene>
<evidence type="ECO:0000313" key="2">
    <source>
        <dbReference type="Proteomes" id="UP001165341"/>
    </source>
</evidence>
<keyword evidence="2" id="KW-1185">Reference proteome</keyword>
<sequence length="56" mass="6167">MLITCPFCHSPAQLTPNAAHAKQITLPLYVLKCSGCERTSVRIEPVRKQHLTVGAH</sequence>
<accession>A0AA41QSL4</accession>
<dbReference type="Proteomes" id="UP001165341">
    <property type="component" value="Unassembled WGS sequence"/>
</dbReference>
<protein>
    <submittedName>
        <fullName evidence="1">Uncharacterized protein</fullName>
    </submittedName>
</protein>
<name>A0AA41QSL4_9MICO</name>
<evidence type="ECO:0000313" key="1">
    <source>
        <dbReference type="EMBL" id="MCI4656217.1"/>
    </source>
</evidence>
<dbReference type="RefSeq" id="WP_166792595.1">
    <property type="nucleotide sequence ID" value="NZ_JALGAR010000001.1"/>
</dbReference>
<proteinExistence type="predicted"/>
<dbReference type="EMBL" id="JALGAR010000001">
    <property type="protein sequence ID" value="MCI4656217.1"/>
    <property type="molecule type" value="Genomic_DNA"/>
</dbReference>